<gene>
    <name evidence="2" type="ORF">KF715C_pA1590</name>
</gene>
<dbReference type="PANTHER" id="PTHR35458:SF8">
    <property type="entry name" value="SLR0650 PROTEIN"/>
    <property type="match status" value="1"/>
</dbReference>
<dbReference type="Pfam" id="PF01936">
    <property type="entry name" value="NYN"/>
    <property type="match status" value="1"/>
</dbReference>
<geneLocation type="plasmid" evidence="3">
    <name>pkf715a dna</name>
</geneLocation>
<dbReference type="CDD" id="cd10911">
    <property type="entry name" value="PIN_LabA"/>
    <property type="match status" value="1"/>
</dbReference>
<dbReference type="InterPro" id="IPR047140">
    <property type="entry name" value="LabA"/>
</dbReference>
<dbReference type="EMBL" id="AP015030">
    <property type="protein sequence ID" value="BAW26664.1"/>
    <property type="molecule type" value="Genomic_DNA"/>
</dbReference>
<accession>A0A1L7NMK5</accession>
<keyword evidence="2" id="KW-0614">Plasmid</keyword>
<dbReference type="PANTHER" id="PTHR35458">
    <property type="entry name" value="SLR0755 PROTEIN"/>
    <property type="match status" value="1"/>
</dbReference>
<dbReference type="Proteomes" id="UP000218731">
    <property type="component" value="Plasmid pKF715A"/>
</dbReference>
<dbReference type="Gene3D" id="3.40.50.1010">
    <property type="entry name" value="5'-nuclease"/>
    <property type="match status" value="1"/>
</dbReference>
<sequence length="244" mass="27483">MRTGIYIDFDNIASNGLGSMVYPALRKHYEGCGRVTQLHAYLSYDEGAESSNERFAAWRRGCRARMEQAGFMLHLKTPKSYQGPDGEVTTKANVDVDLTVDVLLHSERLDRVVLMSGDGDFLRLVQALQDKGIWVDVAAYQGVSGELARACNQLTNPLLIPGVHYSPEYSFKRVFRVTGFNMREMAMSIEYLRDSPTTLSPDDPAWVREEIRASREMYESRRFTPGRILGWTGADGLSAYHDIA</sequence>
<dbReference type="GO" id="GO:0004540">
    <property type="term" value="F:RNA nuclease activity"/>
    <property type="evidence" value="ECO:0007669"/>
    <property type="project" value="InterPro"/>
</dbReference>
<evidence type="ECO:0000313" key="3">
    <source>
        <dbReference type="Proteomes" id="UP000218731"/>
    </source>
</evidence>
<protein>
    <recommendedName>
        <fullName evidence="1">NYN domain-containing protein</fullName>
    </recommendedName>
</protein>
<dbReference type="RefSeq" id="WP_096427026.1">
    <property type="nucleotide sequence ID" value="NZ_AP015030.1"/>
</dbReference>
<evidence type="ECO:0000259" key="1">
    <source>
        <dbReference type="Pfam" id="PF01936"/>
    </source>
</evidence>
<proteinExistence type="predicted"/>
<dbReference type="InterPro" id="IPR021139">
    <property type="entry name" value="NYN"/>
</dbReference>
<evidence type="ECO:0000313" key="2">
    <source>
        <dbReference type="EMBL" id="BAW26664.1"/>
    </source>
</evidence>
<reference evidence="2 3" key="1">
    <citation type="submission" date="2015-11" db="EMBL/GenBank/DDBJ databases">
        <title>Complete genome sequencing of a biphenyl-degrading bacterium, Pseudomonas putida KF715 (=NBRC110667).</title>
        <authorList>
            <person name="Suenaga H."/>
            <person name="Fujihara N."/>
            <person name="Watanabe T."/>
            <person name="Hirose J."/>
            <person name="Kimura N."/>
            <person name="Yamazoe A."/>
            <person name="Hosoyama A."/>
            <person name="Shimodaira J."/>
            <person name="Furukawa K."/>
        </authorList>
    </citation>
    <scope>NUCLEOTIDE SEQUENCE [LARGE SCALE GENOMIC DNA]</scope>
    <source>
        <strain evidence="2 3">KF715</strain>
        <plasmid evidence="3">Plasmid pkf715a dna</plasmid>
    </source>
</reference>
<dbReference type="AlphaFoldDB" id="A0A1L7NMK5"/>
<feature type="domain" description="NYN" evidence="1">
    <location>
        <begin position="2"/>
        <end position="155"/>
    </location>
</feature>
<name>A0A1L7NMK5_PSEPU</name>
<organism evidence="2 3">
    <name type="scientific">Pseudomonas putida</name>
    <name type="common">Arthrobacter siderocapsulatus</name>
    <dbReference type="NCBI Taxonomy" id="303"/>
    <lineage>
        <taxon>Bacteria</taxon>
        <taxon>Pseudomonadati</taxon>
        <taxon>Pseudomonadota</taxon>
        <taxon>Gammaproteobacteria</taxon>
        <taxon>Pseudomonadales</taxon>
        <taxon>Pseudomonadaceae</taxon>
        <taxon>Pseudomonas</taxon>
    </lineage>
</organism>